<feature type="binding site" evidence="2">
    <location>
        <position position="238"/>
    </location>
    <ligand>
        <name>FAD</name>
        <dbReference type="ChEBI" id="CHEBI:57692"/>
    </ligand>
</feature>
<dbReference type="GO" id="GO:0050660">
    <property type="term" value="F:flavin adenine dinucleotide binding"/>
    <property type="evidence" value="ECO:0007669"/>
    <property type="project" value="InterPro"/>
</dbReference>
<keyword evidence="2" id="KW-0274">FAD</keyword>
<comment type="caution">
    <text evidence="4">The sequence shown here is derived from an EMBL/GenBank/DDBJ whole genome shotgun (WGS) entry which is preliminary data.</text>
</comment>
<comment type="cofactor">
    <cofactor evidence="2">
        <name>FAD</name>
        <dbReference type="ChEBI" id="CHEBI:57692"/>
    </cofactor>
</comment>
<dbReference type="Gene3D" id="3.50.50.60">
    <property type="entry name" value="FAD/NAD(P)-binding domain"/>
    <property type="match status" value="1"/>
</dbReference>
<dbReference type="OrthoDB" id="269227at2759"/>
<dbReference type="InterPro" id="IPR000172">
    <property type="entry name" value="GMC_OxRdtase_N"/>
</dbReference>
<keyword evidence="5" id="KW-1185">Reference proteome</keyword>
<dbReference type="PIRSF" id="PIRSF000137">
    <property type="entry name" value="Alcohol_oxidase"/>
    <property type="match status" value="1"/>
</dbReference>
<dbReference type="InterPro" id="IPR036188">
    <property type="entry name" value="FAD/NAD-bd_sf"/>
</dbReference>
<feature type="domain" description="Glucose-methanol-choline oxidoreductase N-terminal" evidence="3">
    <location>
        <begin position="282"/>
        <end position="296"/>
    </location>
</feature>
<dbReference type="STRING" id="1399860.A0A2C5YHK2"/>
<gene>
    <name evidence="4" type="ORF">CDD81_5904</name>
</gene>
<proteinExistence type="inferred from homology"/>
<dbReference type="Proteomes" id="UP000226192">
    <property type="component" value="Unassembled WGS sequence"/>
</dbReference>
<dbReference type="InterPro" id="IPR007867">
    <property type="entry name" value="GMC_OxRtase_C"/>
</dbReference>
<reference evidence="4 5" key="1">
    <citation type="submission" date="2017-06" db="EMBL/GenBank/DDBJ databases">
        <title>Ant-infecting Ophiocordyceps genomes reveal a high diversity of potential behavioral manipulation genes and a possible major role for enterotoxins.</title>
        <authorList>
            <person name="De Bekker C."/>
            <person name="Evans H.C."/>
            <person name="Brachmann A."/>
            <person name="Hughes D.P."/>
        </authorList>
    </citation>
    <scope>NUCLEOTIDE SEQUENCE [LARGE SCALE GENOMIC DNA]</scope>
    <source>
        <strain evidence="4 5">Map64</strain>
    </source>
</reference>
<evidence type="ECO:0000313" key="4">
    <source>
        <dbReference type="EMBL" id="PHH66772.1"/>
    </source>
</evidence>
<dbReference type="PROSITE" id="PS00624">
    <property type="entry name" value="GMC_OXRED_2"/>
    <property type="match status" value="1"/>
</dbReference>
<protein>
    <recommendedName>
        <fullName evidence="3">Glucose-methanol-choline oxidoreductase N-terminal domain-containing protein</fullName>
    </recommendedName>
</protein>
<dbReference type="EMBL" id="NJET01000005">
    <property type="protein sequence ID" value="PHH66772.1"/>
    <property type="molecule type" value="Genomic_DNA"/>
</dbReference>
<dbReference type="SUPFAM" id="SSF51905">
    <property type="entry name" value="FAD/NAD(P)-binding domain"/>
    <property type="match status" value="1"/>
</dbReference>
<dbReference type="SUPFAM" id="SSF54373">
    <property type="entry name" value="FAD-linked reductases, C-terminal domain"/>
    <property type="match status" value="1"/>
</dbReference>
<evidence type="ECO:0000259" key="3">
    <source>
        <dbReference type="PROSITE" id="PS00624"/>
    </source>
</evidence>
<dbReference type="GO" id="GO:0016614">
    <property type="term" value="F:oxidoreductase activity, acting on CH-OH group of donors"/>
    <property type="evidence" value="ECO:0007669"/>
    <property type="project" value="InterPro"/>
</dbReference>
<dbReference type="InterPro" id="IPR012132">
    <property type="entry name" value="GMC_OxRdtase"/>
</dbReference>
<sequence length="608" mass="66557">MEETYDYIIVGGGTAGLVVAARLSEDASKRVVVIEAGGDKSTDPLVLTPNLMTAMYGKQEYDWSFISTPQPSLNGRTIPQQRGRMLGGSSSLNYEMLAYPSKASLDAWSALGNQGWNYDALAPYFRKFANTHTPSQNAKEFCRLDETCLQDISEKENGPVSLSYGEGFGPRNAAWFDAFDNLGLKMKSDPRTEVAIGAFQQPATIDPVTRTRVSSASAYLTPDVRSRDNLTILTNTPVKKIVLQAVEASPEVEFLAKGVLVESSDGSDRLIIARKEVILAAGALHTPQILELSGIGDRAILDKHGVPVLIDNPNVGEHLQDHPLVSENFEVVDGVATMDLLRDPAVLQAMIAQYQASQDGPLGQHVISSAYVPMVDSSGILAPEARRQLLDQHLGGTTKRREAERRVIRAMIENENEATYQHIFFPGQANIVDHPAHTGDYLVPGSPENCVTIMSSLSHPFSRGSCHIISPNIHDKPVWEPNYNQENIDIELLARGVLFTSKIAATEPLRSFFKQGGKHTYEGDKLDEAKDVVRRQQTSVYHLCSSAAMMPREAGGVVDTRLRVYGVKNLRVVDASMFPLQLRGNIQSAVYAVAERAADIIKEEGEKA</sequence>
<organism evidence="4 5">
    <name type="scientific">Ophiocordyceps australis</name>
    <dbReference type="NCBI Taxonomy" id="1399860"/>
    <lineage>
        <taxon>Eukaryota</taxon>
        <taxon>Fungi</taxon>
        <taxon>Dikarya</taxon>
        <taxon>Ascomycota</taxon>
        <taxon>Pezizomycotina</taxon>
        <taxon>Sordariomycetes</taxon>
        <taxon>Hypocreomycetidae</taxon>
        <taxon>Hypocreales</taxon>
        <taxon>Ophiocordycipitaceae</taxon>
        <taxon>Ophiocordyceps</taxon>
    </lineage>
</organism>
<comment type="similarity">
    <text evidence="1">Belongs to the GMC oxidoreductase family.</text>
</comment>
<evidence type="ECO:0000256" key="2">
    <source>
        <dbReference type="PIRSR" id="PIRSR000137-2"/>
    </source>
</evidence>
<name>A0A2C5YHK2_9HYPO</name>
<dbReference type="PANTHER" id="PTHR11552:SF210">
    <property type="entry name" value="GLUCOSE-METHANOL-CHOLINE OXIDOREDUCTASE N-TERMINAL DOMAIN-CONTAINING PROTEIN-RELATED"/>
    <property type="match status" value="1"/>
</dbReference>
<dbReference type="Pfam" id="PF00732">
    <property type="entry name" value="GMC_oxred_N"/>
    <property type="match status" value="1"/>
</dbReference>
<evidence type="ECO:0000256" key="1">
    <source>
        <dbReference type="ARBA" id="ARBA00010790"/>
    </source>
</evidence>
<dbReference type="PANTHER" id="PTHR11552">
    <property type="entry name" value="GLUCOSE-METHANOL-CHOLINE GMC OXIDOREDUCTASE"/>
    <property type="match status" value="1"/>
</dbReference>
<keyword evidence="2" id="KW-0285">Flavoprotein</keyword>
<accession>A0A2C5YHK2</accession>
<dbReference type="Gene3D" id="3.30.560.10">
    <property type="entry name" value="Glucose Oxidase, domain 3"/>
    <property type="match status" value="1"/>
</dbReference>
<evidence type="ECO:0000313" key="5">
    <source>
        <dbReference type="Proteomes" id="UP000226192"/>
    </source>
</evidence>
<dbReference type="AlphaFoldDB" id="A0A2C5YHK2"/>
<dbReference type="Pfam" id="PF05199">
    <property type="entry name" value="GMC_oxred_C"/>
    <property type="match status" value="1"/>
</dbReference>